<accession>A0A934VWI3</accession>
<comment type="caution">
    <text evidence="1">The sequence shown here is derived from an EMBL/GenBank/DDBJ whole genome shotgun (WGS) entry which is preliminary data.</text>
</comment>
<dbReference type="AlphaFoldDB" id="A0A934VWI3"/>
<evidence type="ECO:0000313" key="1">
    <source>
        <dbReference type="EMBL" id="MBK4218086.1"/>
    </source>
</evidence>
<dbReference type="RefSeq" id="WP_234464219.1">
    <property type="nucleotide sequence ID" value="NZ_JAEPRQ010000012.1"/>
</dbReference>
<keyword evidence="2" id="KW-1185">Reference proteome</keyword>
<proteinExistence type="predicted"/>
<dbReference type="EMBL" id="JAEPRQ010000012">
    <property type="protein sequence ID" value="MBK4218086.1"/>
    <property type="molecule type" value="Genomic_DNA"/>
</dbReference>
<protein>
    <submittedName>
        <fullName evidence="1">Uncharacterized protein</fullName>
    </submittedName>
</protein>
<dbReference type="Proteomes" id="UP000640485">
    <property type="component" value="Unassembled WGS sequence"/>
</dbReference>
<sequence>MRAFDYLADNWGTLGKQADTALSEGKNYVYIDVDIVDIFGTKANARFSGYARVGSATNPTGVTSVDFTGGKIRTGLKIMEDPITKKIEAVYDSSFPMAR</sequence>
<organism evidence="1 2">
    <name type="scientific">Paracoccus caeni</name>
    <dbReference type="NCBI Taxonomy" id="657651"/>
    <lineage>
        <taxon>Bacteria</taxon>
        <taxon>Pseudomonadati</taxon>
        <taxon>Pseudomonadota</taxon>
        <taxon>Alphaproteobacteria</taxon>
        <taxon>Rhodobacterales</taxon>
        <taxon>Paracoccaceae</taxon>
        <taxon>Paracoccus</taxon>
    </lineage>
</organism>
<reference evidence="1" key="1">
    <citation type="submission" date="2021-01" db="EMBL/GenBank/DDBJ databases">
        <title>Paracoccus amoyensis sp. nov., isolated from the surface seawater along the coast of Xiamen Island, China.</title>
        <authorList>
            <person name="Lyu L."/>
        </authorList>
    </citation>
    <scope>NUCLEOTIDE SEQUENCE</scope>
    <source>
        <strain evidence="1">MJ17</strain>
    </source>
</reference>
<gene>
    <name evidence="1" type="ORF">JJJ17_19330</name>
</gene>
<name>A0A934VWI3_9RHOB</name>
<evidence type="ECO:0000313" key="2">
    <source>
        <dbReference type="Proteomes" id="UP000640485"/>
    </source>
</evidence>